<evidence type="ECO:0000313" key="3">
    <source>
        <dbReference type="Proteomes" id="UP000187203"/>
    </source>
</evidence>
<reference evidence="3" key="1">
    <citation type="submission" date="2013-09" db="EMBL/GenBank/DDBJ databases">
        <title>Corchorus olitorius genome sequencing.</title>
        <authorList>
            <person name="Alam M."/>
            <person name="Haque M.S."/>
            <person name="Islam M.S."/>
            <person name="Emdad E.M."/>
            <person name="Islam M.M."/>
            <person name="Ahmed B."/>
            <person name="Halim A."/>
            <person name="Hossen Q.M.M."/>
            <person name="Hossain M.Z."/>
            <person name="Ahmed R."/>
            <person name="Khan M.M."/>
            <person name="Islam R."/>
            <person name="Rashid M.M."/>
            <person name="Khan S.A."/>
            <person name="Rahman M.S."/>
            <person name="Alam M."/>
            <person name="Yahiya A.S."/>
            <person name="Khan M.S."/>
            <person name="Azam M.S."/>
            <person name="Haque T."/>
            <person name="Lashkar M.Z.H."/>
            <person name="Akhand A.I."/>
            <person name="Morshed G."/>
            <person name="Roy S."/>
            <person name="Uddin K.S."/>
            <person name="Rabeya T."/>
            <person name="Hossain A.S."/>
            <person name="Chowdhury A."/>
            <person name="Snigdha A.R."/>
            <person name="Mortoza M.S."/>
            <person name="Matin S.A."/>
            <person name="Hoque S.M.E."/>
            <person name="Islam M.K."/>
            <person name="Roy D.K."/>
            <person name="Haider R."/>
            <person name="Moosa M.M."/>
            <person name="Elias S.M."/>
            <person name="Hasan A.M."/>
            <person name="Jahan S."/>
            <person name="Shafiuddin M."/>
            <person name="Mahmood N."/>
            <person name="Shommy N.S."/>
        </authorList>
    </citation>
    <scope>NUCLEOTIDE SEQUENCE [LARGE SCALE GENOMIC DNA]</scope>
    <source>
        <strain evidence="3">cv. O-4</strain>
    </source>
</reference>
<dbReference type="PANTHER" id="PTHR31672">
    <property type="entry name" value="BNACNNG10540D PROTEIN"/>
    <property type="match status" value="1"/>
</dbReference>
<dbReference type="Proteomes" id="UP000187203">
    <property type="component" value="Unassembled WGS sequence"/>
</dbReference>
<sequence length="312" mass="35873">MDRRKGKKVGACRDGDKGKEAKKMLLTDLPTSMVMEILSWLPLKSLFECSEDDFPENESRYLCINQIVKAPDRGLIQIEETIFSPRLNLPDSSFNLVNSCNGLVLLCGTERNLVYVCNPVLGEFITIRVPKGTKRTSKAFCFGFNVKTNQYKVVQTFYVNGEGRKAEVYTLGTRSWTSLGNAPFSIGCMRFNTFLHGACHWVDYSKSNDKKIACFDFEKDLFREVPSPPQYKPERDGSLKLGVIGDSFCASCYRDDDPFQFDIWVMKDYGVKESWTRQFRITKYESLFDSHIDYCYPLMLLKDGRMLLTYNE</sequence>
<dbReference type="SUPFAM" id="SSF50965">
    <property type="entry name" value="Galactose oxidase, central domain"/>
    <property type="match status" value="1"/>
</dbReference>
<dbReference type="InterPro" id="IPR011043">
    <property type="entry name" value="Gal_Oxase/kelch_b-propeller"/>
</dbReference>
<comment type="caution">
    <text evidence="2">The sequence shown here is derived from an EMBL/GenBank/DDBJ whole genome shotgun (WGS) entry which is preliminary data.</text>
</comment>
<protein>
    <recommendedName>
        <fullName evidence="1">F-box associated beta-propeller type 1 domain-containing protein</fullName>
    </recommendedName>
</protein>
<dbReference type="NCBIfam" id="TIGR01640">
    <property type="entry name" value="F_box_assoc_1"/>
    <property type="match status" value="1"/>
</dbReference>
<dbReference type="InterPro" id="IPR050796">
    <property type="entry name" value="SCF_F-box_component"/>
</dbReference>
<dbReference type="InterPro" id="IPR036047">
    <property type="entry name" value="F-box-like_dom_sf"/>
</dbReference>
<proteinExistence type="predicted"/>
<dbReference type="PANTHER" id="PTHR31672:SF13">
    <property type="entry name" value="F-BOX PROTEIN CPR30-LIKE"/>
    <property type="match status" value="1"/>
</dbReference>
<keyword evidence="3" id="KW-1185">Reference proteome</keyword>
<feature type="domain" description="F-box associated beta-propeller type 1" evidence="1">
    <location>
        <begin position="91"/>
        <end position="292"/>
    </location>
</feature>
<gene>
    <name evidence="2" type="ORF">COLO4_16487</name>
</gene>
<organism evidence="2 3">
    <name type="scientific">Corchorus olitorius</name>
    <dbReference type="NCBI Taxonomy" id="93759"/>
    <lineage>
        <taxon>Eukaryota</taxon>
        <taxon>Viridiplantae</taxon>
        <taxon>Streptophyta</taxon>
        <taxon>Embryophyta</taxon>
        <taxon>Tracheophyta</taxon>
        <taxon>Spermatophyta</taxon>
        <taxon>Magnoliopsida</taxon>
        <taxon>eudicotyledons</taxon>
        <taxon>Gunneridae</taxon>
        <taxon>Pentapetalae</taxon>
        <taxon>rosids</taxon>
        <taxon>malvids</taxon>
        <taxon>Malvales</taxon>
        <taxon>Malvaceae</taxon>
        <taxon>Grewioideae</taxon>
        <taxon>Apeibeae</taxon>
        <taxon>Corchorus</taxon>
    </lineage>
</organism>
<accession>A0A1R3JH93</accession>
<evidence type="ECO:0000259" key="1">
    <source>
        <dbReference type="Pfam" id="PF07734"/>
    </source>
</evidence>
<dbReference type="InterPro" id="IPR017451">
    <property type="entry name" value="F-box-assoc_interact_dom"/>
</dbReference>
<name>A0A1R3JH93_9ROSI</name>
<dbReference type="EMBL" id="AWUE01016107">
    <property type="protein sequence ID" value="OMO94182.1"/>
    <property type="molecule type" value="Genomic_DNA"/>
</dbReference>
<dbReference type="Pfam" id="PF07734">
    <property type="entry name" value="FBA_1"/>
    <property type="match status" value="1"/>
</dbReference>
<dbReference type="STRING" id="93759.A0A1R3JH93"/>
<dbReference type="OrthoDB" id="610337at2759"/>
<dbReference type="InterPro" id="IPR006527">
    <property type="entry name" value="F-box-assoc_dom_typ1"/>
</dbReference>
<evidence type="ECO:0000313" key="2">
    <source>
        <dbReference type="EMBL" id="OMO94182.1"/>
    </source>
</evidence>
<dbReference type="AlphaFoldDB" id="A0A1R3JH93"/>
<dbReference type="SUPFAM" id="SSF81383">
    <property type="entry name" value="F-box domain"/>
    <property type="match status" value="1"/>
</dbReference>